<dbReference type="HOGENOM" id="CLU_1542471_0_0_1"/>
<protein>
    <submittedName>
        <fullName evidence="3">Uncharacterized protein</fullName>
    </submittedName>
</protein>
<proteinExistence type="predicted"/>
<evidence type="ECO:0000256" key="2">
    <source>
        <dbReference type="SAM" id="Phobius"/>
    </source>
</evidence>
<evidence type="ECO:0000313" key="4">
    <source>
        <dbReference type="Proteomes" id="UP000026960"/>
    </source>
</evidence>
<sequence length="176" mass="18650">MAILLTDYRRVKQLDFGSKFLIRHSVHTLQVSQIDLKDKAKHEESKFQPNEFVRSSNDRNLASSVKLKLNKLLQAITRAKSQLYIREQKMKRGGSSSSSATAVTMTMVVLLLVVAAASLRAADAAAAAPRRLLGADGGGGGGSPALVSESKASAGASTCTHDPNTPPSGTPCPPHN</sequence>
<keyword evidence="2" id="KW-0812">Transmembrane</keyword>
<organism evidence="3">
    <name type="scientific">Oryza barthii</name>
    <dbReference type="NCBI Taxonomy" id="65489"/>
    <lineage>
        <taxon>Eukaryota</taxon>
        <taxon>Viridiplantae</taxon>
        <taxon>Streptophyta</taxon>
        <taxon>Embryophyta</taxon>
        <taxon>Tracheophyta</taxon>
        <taxon>Spermatophyta</taxon>
        <taxon>Magnoliopsida</taxon>
        <taxon>Liliopsida</taxon>
        <taxon>Poales</taxon>
        <taxon>Poaceae</taxon>
        <taxon>BOP clade</taxon>
        <taxon>Oryzoideae</taxon>
        <taxon>Oryzeae</taxon>
        <taxon>Oryzinae</taxon>
        <taxon>Oryza</taxon>
    </lineage>
</organism>
<dbReference type="Gramene" id="OBART09G09440.1">
    <property type="protein sequence ID" value="OBART09G09440.1"/>
    <property type="gene ID" value="OBART09G09440"/>
</dbReference>
<accession>A0A0D3H6K8</accession>
<dbReference type="EnsemblPlants" id="OBART09G09440.1">
    <property type="protein sequence ID" value="OBART09G09440.1"/>
    <property type="gene ID" value="OBART09G09440"/>
</dbReference>
<feature type="transmembrane region" description="Helical" evidence="2">
    <location>
        <begin position="99"/>
        <end position="119"/>
    </location>
</feature>
<feature type="region of interest" description="Disordered" evidence="1">
    <location>
        <begin position="135"/>
        <end position="176"/>
    </location>
</feature>
<dbReference type="PaxDb" id="65489-OBART09G09440.1"/>
<evidence type="ECO:0000256" key="1">
    <source>
        <dbReference type="SAM" id="MobiDB-lite"/>
    </source>
</evidence>
<feature type="compositionally biased region" description="Pro residues" evidence="1">
    <location>
        <begin position="164"/>
        <end position="176"/>
    </location>
</feature>
<reference evidence="3" key="1">
    <citation type="journal article" date="2009" name="Rice">
        <title>De Novo Next Generation Sequencing of Plant Genomes.</title>
        <authorList>
            <person name="Rounsley S."/>
            <person name="Marri P.R."/>
            <person name="Yu Y."/>
            <person name="He R."/>
            <person name="Sisneros N."/>
            <person name="Goicoechea J.L."/>
            <person name="Lee S.J."/>
            <person name="Angelova A."/>
            <person name="Kudrna D."/>
            <person name="Luo M."/>
            <person name="Affourtit J."/>
            <person name="Desany B."/>
            <person name="Knight J."/>
            <person name="Niazi F."/>
            <person name="Egholm M."/>
            <person name="Wing R.A."/>
        </authorList>
    </citation>
    <scope>NUCLEOTIDE SEQUENCE [LARGE SCALE GENOMIC DNA]</scope>
    <source>
        <strain evidence="3">cv. IRGC 105608</strain>
    </source>
</reference>
<reference evidence="3" key="2">
    <citation type="submission" date="2015-03" db="UniProtKB">
        <authorList>
            <consortium name="EnsemblPlants"/>
        </authorList>
    </citation>
    <scope>IDENTIFICATION</scope>
</reference>
<keyword evidence="2" id="KW-0472">Membrane</keyword>
<keyword evidence="2" id="KW-1133">Transmembrane helix</keyword>
<name>A0A0D3H6K8_9ORYZ</name>
<evidence type="ECO:0000313" key="3">
    <source>
        <dbReference type="EnsemblPlants" id="OBART09G09440.1"/>
    </source>
</evidence>
<dbReference type="Proteomes" id="UP000026960">
    <property type="component" value="Chromosome 9"/>
</dbReference>
<dbReference type="AlphaFoldDB" id="A0A0D3H6K8"/>
<keyword evidence="4" id="KW-1185">Reference proteome</keyword>